<dbReference type="SUPFAM" id="SSF52540">
    <property type="entry name" value="P-loop containing nucleoside triphosphate hydrolases"/>
    <property type="match status" value="1"/>
</dbReference>
<sequence>MSLPTVVDRPKMSSWLETFLDRTVKPINPTKDIVTEIGERALREKIKYVETENIDRSPRLKKRIPERLEFSDIAAILLHIFSFRSISTSKQSDHGTVGLYVTGNDIMWKKSSKFENPEGIYSTNEKLFYYIIRQIAEDIRQKEIEEILGILNTYAPEVSTTTNPHLFPVNNGIYNQETGKLEPFSSDYVFLTKINVNYKVGSQNPMILEADDSHWDVESWLDGLSITNEVNYLLWQVIAASLQPNRGFNKSIWFYSESGNNGKGTVGQLIKNLLGKGNYSSLSVIDFNHEFKKQDLIGVAANIADENDVDKYIDSVKDYKASITGDDVIINRKHKDPVRVQFRGLNIQMMNGLPKTKDKTGSFYRRLIIVPFIKSFTNNGEKSYIKSDYIARKEVLEYVLFKALSLKFDEFIVPQASAYLLDQYREKNTPVLDFWNELNEEFNWDLIPKQFLYDLYVKWFERSNPSGTVIGQRTFFDQLSPIIDADGNWDNHIGADKTNIRTGTKMDTDEPLIFEYGLDKPYRNGAPSPWVDSNYNGTNKGKLNQFTKKSKYRGIVRR</sequence>
<dbReference type="EMBL" id="JAROAS010000055">
    <property type="protein sequence ID" value="MED4130168.1"/>
    <property type="molecule type" value="Genomic_DNA"/>
</dbReference>
<dbReference type="InterPro" id="IPR045455">
    <property type="entry name" value="NrS-1_pol-like_helicase"/>
</dbReference>
<dbReference type="PROSITE" id="PS51206">
    <property type="entry name" value="SF3_HELICASE_1"/>
    <property type="match status" value="1"/>
</dbReference>
<dbReference type="RefSeq" id="WP_328238787.1">
    <property type="nucleotide sequence ID" value="NZ_JAROAS010000055.1"/>
</dbReference>
<dbReference type="Proteomes" id="UP001341820">
    <property type="component" value="Unassembled WGS sequence"/>
</dbReference>
<feature type="domain" description="SF3 helicase" evidence="3">
    <location>
        <begin position="229"/>
        <end position="385"/>
    </location>
</feature>
<evidence type="ECO:0000259" key="3">
    <source>
        <dbReference type="PROSITE" id="PS51206"/>
    </source>
</evidence>
<gene>
    <name evidence="4" type="ORF">P5F74_18800</name>
</gene>
<dbReference type="NCBIfam" id="TIGR01613">
    <property type="entry name" value="primase_Cterm"/>
    <property type="match status" value="1"/>
</dbReference>
<keyword evidence="1" id="KW-0547">Nucleotide-binding</keyword>
<protein>
    <submittedName>
        <fullName evidence="4">Phage/plasmid primase, P4 family</fullName>
    </submittedName>
</protein>
<dbReference type="Pfam" id="PF08706">
    <property type="entry name" value="D5_N"/>
    <property type="match status" value="1"/>
</dbReference>
<dbReference type="Pfam" id="PF19263">
    <property type="entry name" value="DUF5906"/>
    <property type="match status" value="1"/>
</dbReference>
<dbReference type="InterPro" id="IPR027417">
    <property type="entry name" value="P-loop_NTPase"/>
</dbReference>
<dbReference type="Pfam" id="PF03288">
    <property type="entry name" value="Pox_D5"/>
    <property type="match status" value="1"/>
</dbReference>
<dbReference type="Gene3D" id="3.40.50.300">
    <property type="entry name" value="P-loop containing nucleotide triphosphate hydrolases"/>
    <property type="match status" value="1"/>
</dbReference>
<comment type="caution">
    <text evidence="4">The sequence shown here is derived from an EMBL/GenBank/DDBJ whole genome shotgun (WGS) entry which is preliminary data.</text>
</comment>
<evidence type="ECO:0000256" key="1">
    <source>
        <dbReference type="ARBA" id="ARBA00022741"/>
    </source>
</evidence>
<dbReference type="InterPro" id="IPR004968">
    <property type="entry name" value="DNA_primase/NTPase_C"/>
</dbReference>
<evidence type="ECO:0000256" key="2">
    <source>
        <dbReference type="ARBA" id="ARBA00022840"/>
    </source>
</evidence>
<dbReference type="InterPro" id="IPR006500">
    <property type="entry name" value="Helicase_put_C_phage/plasmid"/>
</dbReference>
<evidence type="ECO:0000313" key="5">
    <source>
        <dbReference type="Proteomes" id="UP001341820"/>
    </source>
</evidence>
<organism evidence="4 5">
    <name type="scientific">Shouchella miscanthi</name>
    <dbReference type="NCBI Taxonomy" id="2598861"/>
    <lineage>
        <taxon>Bacteria</taxon>
        <taxon>Bacillati</taxon>
        <taxon>Bacillota</taxon>
        <taxon>Bacilli</taxon>
        <taxon>Bacillales</taxon>
        <taxon>Bacillaceae</taxon>
        <taxon>Shouchella</taxon>
    </lineage>
</organism>
<accession>A0ABU6NPQ3</accession>
<reference evidence="4 5" key="1">
    <citation type="submission" date="2023-03" db="EMBL/GenBank/DDBJ databases">
        <title>Bacillus Genome Sequencing.</title>
        <authorList>
            <person name="Dunlap C."/>
        </authorList>
    </citation>
    <scope>NUCLEOTIDE SEQUENCE [LARGE SCALE GENOMIC DNA]</scope>
    <source>
        <strain evidence="4 5">B-4107</strain>
    </source>
</reference>
<proteinExistence type="predicted"/>
<dbReference type="InterPro" id="IPR014015">
    <property type="entry name" value="Helicase_SF3_DNA-vir"/>
</dbReference>
<dbReference type="InterPro" id="IPR014818">
    <property type="entry name" value="Phage/plasmid_primase_P4_C"/>
</dbReference>
<keyword evidence="2" id="KW-0067">ATP-binding</keyword>
<name>A0ABU6NPQ3_9BACI</name>
<evidence type="ECO:0000313" key="4">
    <source>
        <dbReference type="EMBL" id="MED4130168.1"/>
    </source>
</evidence>
<keyword evidence="5" id="KW-1185">Reference proteome</keyword>
<dbReference type="SMART" id="SM00885">
    <property type="entry name" value="D5_N"/>
    <property type="match status" value="1"/>
</dbReference>